<dbReference type="PANTHER" id="PTHR42760:SF122">
    <property type="entry name" value="NAD(P)-BINDING PROTEIN"/>
    <property type="match status" value="1"/>
</dbReference>
<dbReference type="SUPFAM" id="SSF51735">
    <property type="entry name" value="NAD(P)-binding Rossmann-fold domains"/>
    <property type="match status" value="1"/>
</dbReference>
<dbReference type="EMBL" id="MSFO01000002">
    <property type="protein sequence ID" value="PLB53546.1"/>
    <property type="molecule type" value="Genomic_DNA"/>
</dbReference>
<comment type="caution">
    <text evidence="3">The sequence shown here is derived from an EMBL/GenBank/DDBJ whole genome shotgun (WGS) entry which is preliminary data.</text>
</comment>
<evidence type="ECO:0000313" key="4">
    <source>
        <dbReference type="Proteomes" id="UP000234275"/>
    </source>
</evidence>
<dbReference type="InterPro" id="IPR002347">
    <property type="entry name" value="SDR_fam"/>
</dbReference>
<sequence length="289" mass="30309">MTEQKVPDPSILRPQRSLAGRVAIVTGAGAAGDGIGNGRAAAILLAEDDCAVVCVDIQLSLAEYTVQMITDERNGTAIAVQADVTVAADCQRVVQTAIDHFGRVDILFNCVGVSGASGTAESVDMEAWTQGLHLNISSMVMMVKYVVPEMRRNEATPGYRGSIVNMGSVAGLKGGTPHLLYPTSKGAIVNMTRAMAAHHARDGIRVNCVCPGMVYTPMMYAKGMSDEARQARKNRSLLKTEGNGWDVGAAVRFLASDQARWMTGVILPVDGGTTAAVGTELPASASVNG</sequence>
<dbReference type="OrthoDB" id="1393670at2759"/>
<dbReference type="PRINTS" id="PR00081">
    <property type="entry name" value="GDHRDH"/>
</dbReference>
<dbReference type="RefSeq" id="XP_024708848.1">
    <property type="nucleotide sequence ID" value="XM_024848872.1"/>
</dbReference>
<accession>A0A2I2GKY7</accession>
<dbReference type="VEuPathDB" id="FungiDB:P170DRAFT_435152"/>
<dbReference type="Pfam" id="PF13561">
    <property type="entry name" value="adh_short_C2"/>
    <property type="match status" value="1"/>
</dbReference>
<dbReference type="Proteomes" id="UP000234275">
    <property type="component" value="Unassembled WGS sequence"/>
</dbReference>
<dbReference type="GO" id="GO:0016616">
    <property type="term" value="F:oxidoreductase activity, acting on the CH-OH group of donors, NAD or NADP as acceptor"/>
    <property type="evidence" value="ECO:0007669"/>
    <property type="project" value="TreeGrafter"/>
</dbReference>
<evidence type="ECO:0000256" key="1">
    <source>
        <dbReference type="ARBA" id="ARBA00006484"/>
    </source>
</evidence>
<dbReference type="Gene3D" id="3.40.50.720">
    <property type="entry name" value="NAD(P)-binding Rossmann-like Domain"/>
    <property type="match status" value="1"/>
</dbReference>
<gene>
    <name evidence="3" type="ORF">P170DRAFT_435152</name>
</gene>
<dbReference type="InterPro" id="IPR036291">
    <property type="entry name" value="NAD(P)-bd_dom_sf"/>
</dbReference>
<proteinExistence type="inferred from homology"/>
<reference evidence="3 4" key="1">
    <citation type="submission" date="2016-12" db="EMBL/GenBank/DDBJ databases">
        <title>The genomes of Aspergillus section Nigri reveals drivers in fungal speciation.</title>
        <authorList>
            <consortium name="DOE Joint Genome Institute"/>
            <person name="Vesth T.C."/>
            <person name="Nybo J."/>
            <person name="Theobald S."/>
            <person name="Brandl J."/>
            <person name="Frisvad J.C."/>
            <person name="Nielsen K.F."/>
            <person name="Lyhne E.K."/>
            <person name="Kogle M.E."/>
            <person name="Kuo A."/>
            <person name="Riley R."/>
            <person name="Clum A."/>
            <person name="Nolan M."/>
            <person name="Lipzen A."/>
            <person name="Salamov A."/>
            <person name="Henrissat B."/>
            <person name="Wiebenga A."/>
            <person name="De Vries R.P."/>
            <person name="Grigoriev I.V."/>
            <person name="Mortensen U.H."/>
            <person name="Andersen M.R."/>
            <person name="Baker S.E."/>
        </authorList>
    </citation>
    <scope>NUCLEOTIDE SEQUENCE [LARGE SCALE GENOMIC DNA]</scope>
    <source>
        <strain evidence="3 4">IBT 23096</strain>
    </source>
</reference>
<organism evidence="3 4">
    <name type="scientific">Aspergillus steynii IBT 23096</name>
    <dbReference type="NCBI Taxonomy" id="1392250"/>
    <lineage>
        <taxon>Eukaryota</taxon>
        <taxon>Fungi</taxon>
        <taxon>Dikarya</taxon>
        <taxon>Ascomycota</taxon>
        <taxon>Pezizomycotina</taxon>
        <taxon>Eurotiomycetes</taxon>
        <taxon>Eurotiomycetidae</taxon>
        <taxon>Eurotiales</taxon>
        <taxon>Aspergillaceae</taxon>
        <taxon>Aspergillus</taxon>
        <taxon>Aspergillus subgen. Circumdati</taxon>
    </lineage>
</organism>
<name>A0A2I2GKY7_9EURO</name>
<dbReference type="GO" id="GO:0006633">
    <property type="term" value="P:fatty acid biosynthetic process"/>
    <property type="evidence" value="ECO:0007669"/>
    <property type="project" value="TreeGrafter"/>
</dbReference>
<dbReference type="CDD" id="cd05233">
    <property type="entry name" value="SDR_c"/>
    <property type="match status" value="1"/>
</dbReference>
<dbReference type="GO" id="GO:0048038">
    <property type="term" value="F:quinone binding"/>
    <property type="evidence" value="ECO:0007669"/>
    <property type="project" value="TreeGrafter"/>
</dbReference>
<evidence type="ECO:0000313" key="3">
    <source>
        <dbReference type="EMBL" id="PLB53546.1"/>
    </source>
</evidence>
<dbReference type="STRING" id="1392250.A0A2I2GKY7"/>
<dbReference type="PANTHER" id="PTHR42760">
    <property type="entry name" value="SHORT-CHAIN DEHYDROGENASES/REDUCTASES FAMILY MEMBER"/>
    <property type="match status" value="1"/>
</dbReference>
<dbReference type="InterPro" id="IPR020904">
    <property type="entry name" value="Sc_DH/Rdtase_CS"/>
</dbReference>
<dbReference type="FunFam" id="3.40.50.720:FF:001190">
    <property type="entry name" value="Short-chain dehydrogenase/reductase SDR"/>
    <property type="match status" value="1"/>
</dbReference>
<protein>
    <submittedName>
        <fullName evidence="3">NAD(P)-binding protein</fullName>
    </submittedName>
</protein>
<dbReference type="GO" id="GO:0044550">
    <property type="term" value="P:secondary metabolite biosynthetic process"/>
    <property type="evidence" value="ECO:0007669"/>
    <property type="project" value="UniProtKB-ARBA"/>
</dbReference>
<dbReference type="GeneID" id="36556571"/>
<dbReference type="PRINTS" id="PR00080">
    <property type="entry name" value="SDRFAMILY"/>
</dbReference>
<comment type="similarity">
    <text evidence="1">Belongs to the short-chain dehydrogenases/reductases (SDR) family.</text>
</comment>
<dbReference type="AlphaFoldDB" id="A0A2I2GKY7"/>
<keyword evidence="4" id="KW-1185">Reference proteome</keyword>
<dbReference type="PROSITE" id="PS00061">
    <property type="entry name" value="ADH_SHORT"/>
    <property type="match status" value="1"/>
</dbReference>
<keyword evidence="2" id="KW-0521">NADP</keyword>
<evidence type="ECO:0000256" key="2">
    <source>
        <dbReference type="ARBA" id="ARBA00022857"/>
    </source>
</evidence>